<dbReference type="Proteomes" id="UP000799118">
    <property type="component" value="Unassembled WGS sequence"/>
</dbReference>
<feature type="coiled-coil region" evidence="1">
    <location>
        <begin position="21"/>
        <end position="55"/>
    </location>
</feature>
<dbReference type="EMBL" id="ML769421">
    <property type="protein sequence ID" value="KAE9403908.1"/>
    <property type="molecule type" value="Genomic_DNA"/>
</dbReference>
<keyword evidence="3" id="KW-1185">Reference proteome</keyword>
<accession>A0A6A4I3B1</accession>
<proteinExistence type="predicted"/>
<protein>
    <submittedName>
        <fullName evidence="2">Uncharacterized protein</fullName>
    </submittedName>
</protein>
<evidence type="ECO:0000313" key="2">
    <source>
        <dbReference type="EMBL" id="KAE9403908.1"/>
    </source>
</evidence>
<sequence>MSQYLSQTRIEEQIWLEPSDVFFLRNRIFEAESQLESLESQISELIRQRDAKLVDITACRNVLSPIRRVPLEILGDIFCLSCRPDYDWRASHDIIHYTSILSSVCVAWRKAAHATPQLWSTLCINAENYPKVLRRQSGWLKEWVDRCQGRSLDLYLAFPERKSQKGQELFHSILPFSRKIRLLDILGTPSSYLPLIEHCSFPLLEEVDFEVNGFSDAYDTVELLPPQKIDALLGAPKLRFVTMREFTDLSFLTVLMLPAEQLTSLKITSDFNSSNIYVNLLHHCKNLVNLELRCHRPMDNANLPICLPLLKWVSLDGNLLEYLTAPCIEELTLWCDPDEYFHCCSRAVDAFQQRSRTTLSTLYFENFDDDDKFDDDDEEEDKIANFNEDLIAILSVFPTVSMFGIKNGSFNVNPLLRALTVDESRQVLLPKLEHLSLRIDACADYSSELKALILSRWWPDDDMGGCVSEDSHESLRLQTVALNKRYFKALEPVPSGLIILNSLN</sequence>
<dbReference type="OrthoDB" id="2886770at2759"/>
<name>A0A6A4I3B1_9AGAR</name>
<dbReference type="AlphaFoldDB" id="A0A6A4I3B1"/>
<gene>
    <name evidence="2" type="ORF">BT96DRAFT_973508</name>
</gene>
<evidence type="ECO:0000256" key="1">
    <source>
        <dbReference type="SAM" id="Coils"/>
    </source>
</evidence>
<organism evidence="2 3">
    <name type="scientific">Gymnopus androsaceus JB14</name>
    <dbReference type="NCBI Taxonomy" id="1447944"/>
    <lineage>
        <taxon>Eukaryota</taxon>
        <taxon>Fungi</taxon>
        <taxon>Dikarya</taxon>
        <taxon>Basidiomycota</taxon>
        <taxon>Agaricomycotina</taxon>
        <taxon>Agaricomycetes</taxon>
        <taxon>Agaricomycetidae</taxon>
        <taxon>Agaricales</taxon>
        <taxon>Marasmiineae</taxon>
        <taxon>Omphalotaceae</taxon>
        <taxon>Gymnopus</taxon>
    </lineage>
</organism>
<reference evidence="2" key="1">
    <citation type="journal article" date="2019" name="Environ. Microbiol.">
        <title>Fungal ecological strategies reflected in gene transcription - a case study of two litter decomposers.</title>
        <authorList>
            <person name="Barbi F."/>
            <person name="Kohler A."/>
            <person name="Barry K."/>
            <person name="Baskaran P."/>
            <person name="Daum C."/>
            <person name="Fauchery L."/>
            <person name="Ihrmark K."/>
            <person name="Kuo A."/>
            <person name="LaButti K."/>
            <person name="Lipzen A."/>
            <person name="Morin E."/>
            <person name="Grigoriev I.V."/>
            <person name="Henrissat B."/>
            <person name="Lindahl B."/>
            <person name="Martin F."/>
        </authorList>
    </citation>
    <scope>NUCLEOTIDE SEQUENCE</scope>
    <source>
        <strain evidence="2">JB14</strain>
    </source>
</reference>
<keyword evidence="1" id="KW-0175">Coiled coil</keyword>
<evidence type="ECO:0000313" key="3">
    <source>
        <dbReference type="Proteomes" id="UP000799118"/>
    </source>
</evidence>